<reference evidence="2" key="1">
    <citation type="journal article" date="2022" name="bioRxiv">
        <title>Sequencing and chromosome-scale assembly of the giantPleurodeles waltlgenome.</title>
        <authorList>
            <person name="Brown T."/>
            <person name="Elewa A."/>
            <person name="Iarovenko S."/>
            <person name="Subramanian E."/>
            <person name="Araus A.J."/>
            <person name="Petzold A."/>
            <person name="Susuki M."/>
            <person name="Suzuki K.-i.T."/>
            <person name="Hayashi T."/>
            <person name="Toyoda A."/>
            <person name="Oliveira C."/>
            <person name="Osipova E."/>
            <person name="Leigh N.D."/>
            <person name="Simon A."/>
            <person name="Yun M.H."/>
        </authorList>
    </citation>
    <scope>NUCLEOTIDE SEQUENCE</scope>
    <source>
        <strain evidence="2">20211129_DDA</strain>
        <tissue evidence="2">Liver</tissue>
    </source>
</reference>
<evidence type="ECO:0000256" key="1">
    <source>
        <dbReference type="SAM" id="MobiDB-lite"/>
    </source>
</evidence>
<organism evidence="2 3">
    <name type="scientific">Pleurodeles waltl</name>
    <name type="common">Iberian ribbed newt</name>
    <dbReference type="NCBI Taxonomy" id="8319"/>
    <lineage>
        <taxon>Eukaryota</taxon>
        <taxon>Metazoa</taxon>
        <taxon>Chordata</taxon>
        <taxon>Craniata</taxon>
        <taxon>Vertebrata</taxon>
        <taxon>Euteleostomi</taxon>
        <taxon>Amphibia</taxon>
        <taxon>Batrachia</taxon>
        <taxon>Caudata</taxon>
        <taxon>Salamandroidea</taxon>
        <taxon>Salamandridae</taxon>
        <taxon>Pleurodelinae</taxon>
        <taxon>Pleurodeles</taxon>
    </lineage>
</organism>
<evidence type="ECO:0000313" key="2">
    <source>
        <dbReference type="EMBL" id="KAJ1170198.1"/>
    </source>
</evidence>
<comment type="caution">
    <text evidence="2">The sequence shown here is derived from an EMBL/GenBank/DDBJ whole genome shotgun (WGS) entry which is preliminary data.</text>
</comment>
<accession>A0AAV7T2B7</accession>
<dbReference type="AlphaFoldDB" id="A0AAV7T2B7"/>
<protein>
    <submittedName>
        <fullName evidence="2">Uncharacterized protein</fullName>
    </submittedName>
</protein>
<keyword evidence="3" id="KW-1185">Reference proteome</keyword>
<name>A0AAV7T2B7_PLEWA</name>
<feature type="region of interest" description="Disordered" evidence="1">
    <location>
        <begin position="1"/>
        <end position="51"/>
    </location>
</feature>
<dbReference type="Proteomes" id="UP001066276">
    <property type="component" value="Chromosome 4_1"/>
</dbReference>
<sequence>MRLFMGPPPLDRFTSRGPSSCGIAPSASTASSRLPGHHAPHPMSAPPDPLSQPCCHTGSPPLPRAHCYRGTPPAGTLPCFVQCLLMSQTVAIRGVLWALPCLCLHSVARPPQCLIQGFQHTWRHSAVLHSTARTAVPSGPAGQNDPQLSPDVSVSRHLTCCLAREPTDIGGPALMPPFFPASGDHLGPPPGLYLEDILWAQKEQSGHVSAICTSQAMPPRGIYSLSAKTKEAIISGMQLVAHLGKESIIGCPIRKQVKKNYFN</sequence>
<feature type="compositionally biased region" description="Pro residues" evidence="1">
    <location>
        <begin position="1"/>
        <end position="10"/>
    </location>
</feature>
<evidence type="ECO:0000313" key="3">
    <source>
        <dbReference type="Proteomes" id="UP001066276"/>
    </source>
</evidence>
<proteinExistence type="predicted"/>
<dbReference type="EMBL" id="JANPWB010000007">
    <property type="protein sequence ID" value="KAJ1170198.1"/>
    <property type="molecule type" value="Genomic_DNA"/>
</dbReference>
<gene>
    <name evidence="2" type="ORF">NDU88_002079</name>
</gene>